<reference evidence="2 3" key="1">
    <citation type="journal article" date="2024" name="Insects">
        <title>An Improved Chromosome-Level Genome Assembly of the Firefly Pyrocoelia pectoralis.</title>
        <authorList>
            <person name="Fu X."/>
            <person name="Meyer-Rochow V.B."/>
            <person name="Ballantyne L."/>
            <person name="Zhu X."/>
        </authorList>
    </citation>
    <scope>NUCLEOTIDE SEQUENCE [LARGE SCALE GENOMIC DNA]</scope>
    <source>
        <strain evidence="2">XCY_ONT2</strain>
    </source>
</reference>
<protein>
    <submittedName>
        <fullName evidence="2">Uncharacterized protein</fullName>
    </submittedName>
</protein>
<name>A0AAN7ZIJ4_9COLE</name>
<gene>
    <name evidence="2" type="ORF">RI129_011169</name>
</gene>
<feature type="compositionally biased region" description="Low complexity" evidence="1">
    <location>
        <begin position="53"/>
        <end position="65"/>
    </location>
</feature>
<comment type="caution">
    <text evidence="2">The sequence shown here is derived from an EMBL/GenBank/DDBJ whole genome shotgun (WGS) entry which is preliminary data.</text>
</comment>
<feature type="compositionally biased region" description="Basic residues" evidence="1">
    <location>
        <begin position="71"/>
        <end position="81"/>
    </location>
</feature>
<keyword evidence="3" id="KW-1185">Reference proteome</keyword>
<sequence length="140" mass="16047">MAFLLPHMKDKCRMSSLLNDNHADDEEGETEAQDLIFGNEEGQDETNNITSETVTTVPSSETVATMPKQDVKKKKIVPQRKRPIESATSTVMNYIMNQKELEQKNEVRTGTDSLDFFFDSIKVTAQFFTCRYSYDKSENF</sequence>
<accession>A0AAN7ZIJ4</accession>
<feature type="region of interest" description="Disordered" evidence="1">
    <location>
        <begin position="53"/>
        <end position="82"/>
    </location>
</feature>
<dbReference type="EMBL" id="JAVRBK010000008">
    <property type="protein sequence ID" value="KAK5640358.1"/>
    <property type="molecule type" value="Genomic_DNA"/>
</dbReference>
<proteinExistence type="predicted"/>
<evidence type="ECO:0000313" key="2">
    <source>
        <dbReference type="EMBL" id="KAK5640358.1"/>
    </source>
</evidence>
<organism evidence="2 3">
    <name type="scientific">Pyrocoelia pectoralis</name>
    <dbReference type="NCBI Taxonomy" id="417401"/>
    <lineage>
        <taxon>Eukaryota</taxon>
        <taxon>Metazoa</taxon>
        <taxon>Ecdysozoa</taxon>
        <taxon>Arthropoda</taxon>
        <taxon>Hexapoda</taxon>
        <taxon>Insecta</taxon>
        <taxon>Pterygota</taxon>
        <taxon>Neoptera</taxon>
        <taxon>Endopterygota</taxon>
        <taxon>Coleoptera</taxon>
        <taxon>Polyphaga</taxon>
        <taxon>Elateriformia</taxon>
        <taxon>Elateroidea</taxon>
        <taxon>Lampyridae</taxon>
        <taxon>Lampyrinae</taxon>
        <taxon>Pyrocoelia</taxon>
    </lineage>
</organism>
<evidence type="ECO:0000256" key="1">
    <source>
        <dbReference type="SAM" id="MobiDB-lite"/>
    </source>
</evidence>
<dbReference type="AlphaFoldDB" id="A0AAN7ZIJ4"/>
<evidence type="ECO:0000313" key="3">
    <source>
        <dbReference type="Proteomes" id="UP001329430"/>
    </source>
</evidence>
<dbReference type="Proteomes" id="UP001329430">
    <property type="component" value="Chromosome 8"/>
</dbReference>